<proteinExistence type="predicted"/>
<accession>A0A2C9D1R2</accession>
<protein>
    <submittedName>
        <fullName evidence="1">Uncharacterized protein</fullName>
    </submittedName>
</protein>
<dbReference type="KEGG" id="hdi:HDIA_0721"/>
<keyword evidence="2" id="KW-1185">Reference proteome</keyword>
<dbReference type="Proteomes" id="UP000223606">
    <property type="component" value="Chromosome 1"/>
</dbReference>
<dbReference type="AlphaFoldDB" id="A0A2C9D1R2"/>
<reference evidence="2" key="1">
    <citation type="submission" date="2017-09" db="EMBL/GenBank/DDBJ databases">
        <title>Genome sequence of Nannocystis excedens DSM 71.</title>
        <authorList>
            <person name="Blom J."/>
        </authorList>
    </citation>
    <scope>NUCLEOTIDE SEQUENCE [LARGE SCALE GENOMIC DNA]</scope>
    <source>
        <strain evidence="2">type strain: E19</strain>
    </source>
</reference>
<dbReference type="EMBL" id="LT960614">
    <property type="protein sequence ID" value="SON54262.1"/>
    <property type="molecule type" value="Genomic_DNA"/>
</dbReference>
<name>A0A2C9D1R2_9HYPH</name>
<dbReference type="OrthoDB" id="581550at2"/>
<evidence type="ECO:0000313" key="1">
    <source>
        <dbReference type="EMBL" id="SON54262.1"/>
    </source>
</evidence>
<organism evidence="1 2">
    <name type="scientific">Hartmannibacter diazotrophicus</name>
    <dbReference type="NCBI Taxonomy" id="1482074"/>
    <lineage>
        <taxon>Bacteria</taxon>
        <taxon>Pseudomonadati</taxon>
        <taxon>Pseudomonadota</taxon>
        <taxon>Alphaproteobacteria</taxon>
        <taxon>Hyphomicrobiales</taxon>
        <taxon>Pleomorphomonadaceae</taxon>
        <taxon>Hartmannibacter</taxon>
    </lineage>
</organism>
<gene>
    <name evidence="1" type="ORF">HDIA_0721</name>
</gene>
<sequence>MTAIPPAHTLFDRAKARLNGRTFYAGETCPAGHDGARYVANRLCAHCAKAKSRARYRADPAADNAARSARRRAKFEPCPLARFVAELIN</sequence>
<dbReference type="RefSeq" id="WP_157775227.1">
    <property type="nucleotide sequence ID" value="NZ_LT960614.1"/>
</dbReference>
<evidence type="ECO:0000313" key="2">
    <source>
        <dbReference type="Proteomes" id="UP000223606"/>
    </source>
</evidence>